<evidence type="ECO:0000313" key="7">
    <source>
        <dbReference type="Proteomes" id="UP000266441"/>
    </source>
</evidence>
<reference evidence="6 7" key="1">
    <citation type="journal article" date="2015" name="Int. J. Syst. Evol. Microbiol.">
        <title>Mariniphaga sediminis sp. nov., isolated from coastal sediment.</title>
        <authorList>
            <person name="Wang F.Q."/>
            <person name="Shen Q.Y."/>
            <person name="Chen G.J."/>
            <person name="Du Z.J."/>
        </authorList>
    </citation>
    <scope>NUCLEOTIDE SEQUENCE [LARGE SCALE GENOMIC DNA]</scope>
    <source>
        <strain evidence="6 7">SY21</strain>
    </source>
</reference>
<dbReference type="PANTHER" id="PTHR12001:SF69">
    <property type="entry name" value="ALL TRANS-POLYPRENYL-DIPHOSPHATE SYNTHASE PDSS1"/>
    <property type="match status" value="1"/>
</dbReference>
<dbReference type="InterPro" id="IPR002829">
    <property type="entry name" value="DUF116"/>
</dbReference>
<dbReference type="GO" id="GO:0008299">
    <property type="term" value="P:isoprenoid biosynthetic process"/>
    <property type="evidence" value="ECO:0007669"/>
    <property type="project" value="InterPro"/>
</dbReference>
<gene>
    <name evidence="6" type="ORF">D1164_17660</name>
</gene>
<keyword evidence="4" id="KW-0479">Metal-binding</keyword>
<keyword evidence="3" id="KW-0808">Transferase</keyword>
<comment type="caution">
    <text evidence="6">The sequence shown here is derived from an EMBL/GenBank/DDBJ whole genome shotgun (WGS) entry which is preliminary data.</text>
</comment>
<organism evidence="6 7">
    <name type="scientific">Mariniphaga sediminis</name>
    <dbReference type="NCBI Taxonomy" id="1628158"/>
    <lineage>
        <taxon>Bacteria</taxon>
        <taxon>Pseudomonadati</taxon>
        <taxon>Bacteroidota</taxon>
        <taxon>Bacteroidia</taxon>
        <taxon>Marinilabiliales</taxon>
        <taxon>Prolixibacteraceae</taxon>
        <taxon>Mariniphaga</taxon>
    </lineage>
</organism>
<evidence type="ECO:0000256" key="3">
    <source>
        <dbReference type="ARBA" id="ARBA00022679"/>
    </source>
</evidence>
<dbReference type="Pfam" id="PF01976">
    <property type="entry name" value="DUF116"/>
    <property type="match status" value="1"/>
</dbReference>
<dbReference type="Proteomes" id="UP000266441">
    <property type="component" value="Unassembled WGS sequence"/>
</dbReference>
<dbReference type="AlphaFoldDB" id="A0A399CX22"/>
<accession>A0A399CX22</accession>
<dbReference type="Gene3D" id="1.10.600.10">
    <property type="entry name" value="Farnesyl Diphosphate Synthase"/>
    <property type="match status" value="1"/>
</dbReference>
<evidence type="ECO:0000256" key="4">
    <source>
        <dbReference type="ARBA" id="ARBA00022723"/>
    </source>
</evidence>
<name>A0A399CX22_9BACT</name>
<comment type="cofactor">
    <cofactor evidence="1">
        <name>Mg(2+)</name>
        <dbReference type="ChEBI" id="CHEBI:18420"/>
    </cofactor>
</comment>
<dbReference type="EMBL" id="QWET01000016">
    <property type="protein sequence ID" value="RIH63766.1"/>
    <property type="molecule type" value="Genomic_DNA"/>
</dbReference>
<evidence type="ECO:0000313" key="6">
    <source>
        <dbReference type="EMBL" id="RIH63766.1"/>
    </source>
</evidence>
<dbReference type="SFLD" id="SFLDS00005">
    <property type="entry name" value="Isoprenoid_Synthase_Type_I"/>
    <property type="match status" value="1"/>
</dbReference>
<protein>
    <submittedName>
        <fullName evidence="6">DUF116 domain-containing protein</fullName>
    </submittedName>
</protein>
<dbReference type="Pfam" id="PF00348">
    <property type="entry name" value="polyprenyl_synt"/>
    <property type="match status" value="1"/>
</dbReference>
<keyword evidence="5" id="KW-0460">Magnesium</keyword>
<dbReference type="GO" id="GO:0046872">
    <property type="term" value="F:metal ion binding"/>
    <property type="evidence" value="ECO:0007669"/>
    <property type="project" value="UniProtKB-KW"/>
</dbReference>
<dbReference type="SUPFAM" id="SSF48576">
    <property type="entry name" value="Terpenoid synthases"/>
    <property type="match status" value="1"/>
</dbReference>
<evidence type="ECO:0000256" key="1">
    <source>
        <dbReference type="ARBA" id="ARBA00001946"/>
    </source>
</evidence>
<dbReference type="InterPro" id="IPR000092">
    <property type="entry name" value="Polyprenyl_synt"/>
</dbReference>
<keyword evidence="7" id="KW-1185">Reference proteome</keyword>
<evidence type="ECO:0000256" key="2">
    <source>
        <dbReference type="ARBA" id="ARBA00006706"/>
    </source>
</evidence>
<dbReference type="RefSeq" id="WP_119351225.1">
    <property type="nucleotide sequence ID" value="NZ_QWET01000016.1"/>
</dbReference>
<comment type="similarity">
    <text evidence="2">Belongs to the FPP/GGPP synthase family.</text>
</comment>
<proteinExistence type="inferred from homology"/>
<dbReference type="PANTHER" id="PTHR12001">
    <property type="entry name" value="GERANYLGERANYL PYROPHOSPHATE SYNTHASE"/>
    <property type="match status" value="1"/>
</dbReference>
<dbReference type="InterPro" id="IPR008949">
    <property type="entry name" value="Isoprenoid_synthase_dom_sf"/>
</dbReference>
<sequence>MFEINRILKVPQQPEIRNDLRHRIRMFISENRILPPVNFETLADAAKEILSQPGVNGDFPDFIMVLLGNEIWCETVLATPFHRRLLLLPQCLHNDTQCQGVFDELGLVCAGCQNCRIDSILQKAEKLGYTTLVAEGTTVAIGLVEEGAIDAVIGVSCMPVLQRSFEPVMRSAVPGIGIPLLEDGCSNTSFDYQWLFEVMESFSGESQHTPLSVSLLKNRVSEYFQPPVLNAVFSAGDETEKLALKIVGMGGQRIRPLLAALAYQAYSESPSESVQKSLAWVIECFHKASLVHDDIEDDEEVRYGQPVLHQSEGVPMAINVGDYLIGKGYWFLSQIPLKSTVLADCLGLVADSHLKLVKGQGADILLNSQIVEKSVDDVIRIFRLKTGEAVKVALLIGAIAGEASLPEQESLTRFSESFGIAYQIRDDLNEFQEGNPSGNLFDYPFLLVLLQEKMKRSDHEFSRILNENNIPLFRRNIEKFNLEEKAKMYLQKYTGECYVELDNLRNQKLRLGLYGVMGKIFKE</sequence>
<dbReference type="OrthoDB" id="9805316at2"/>
<evidence type="ECO:0000256" key="5">
    <source>
        <dbReference type="ARBA" id="ARBA00022842"/>
    </source>
</evidence>
<dbReference type="GO" id="GO:0004659">
    <property type="term" value="F:prenyltransferase activity"/>
    <property type="evidence" value="ECO:0007669"/>
    <property type="project" value="InterPro"/>
</dbReference>